<keyword evidence="2" id="KW-1185">Reference proteome</keyword>
<protein>
    <submittedName>
        <fullName evidence="1">28990_t:CDS:1</fullName>
    </submittedName>
</protein>
<comment type="caution">
    <text evidence="1">The sequence shown here is derived from an EMBL/GenBank/DDBJ whole genome shotgun (WGS) entry which is preliminary data.</text>
</comment>
<gene>
    <name evidence="1" type="ORF">GMARGA_LOCUS37352</name>
</gene>
<sequence>ALEAASGLEQVFSYINCAFHQHKLQTNRALELNIVSADLFILNNKRFKQLLEKISTVSKALYKLEDKYENLSDCGSKAMLLYKIKVLAAEKNIVSKALLHVVSKG</sequence>
<accession>A0ABN7X1V7</accession>
<name>A0ABN7X1V7_GIGMA</name>
<dbReference type="EMBL" id="CAJVQB010077484">
    <property type="protein sequence ID" value="CAG8844895.1"/>
    <property type="molecule type" value="Genomic_DNA"/>
</dbReference>
<feature type="non-terminal residue" evidence="1">
    <location>
        <position position="1"/>
    </location>
</feature>
<reference evidence="1 2" key="1">
    <citation type="submission" date="2021-06" db="EMBL/GenBank/DDBJ databases">
        <authorList>
            <person name="Kallberg Y."/>
            <person name="Tangrot J."/>
            <person name="Rosling A."/>
        </authorList>
    </citation>
    <scope>NUCLEOTIDE SEQUENCE [LARGE SCALE GENOMIC DNA]</scope>
    <source>
        <strain evidence="1 2">120-4 pot B 10/14</strain>
    </source>
</reference>
<organism evidence="1 2">
    <name type="scientific">Gigaspora margarita</name>
    <dbReference type="NCBI Taxonomy" id="4874"/>
    <lineage>
        <taxon>Eukaryota</taxon>
        <taxon>Fungi</taxon>
        <taxon>Fungi incertae sedis</taxon>
        <taxon>Mucoromycota</taxon>
        <taxon>Glomeromycotina</taxon>
        <taxon>Glomeromycetes</taxon>
        <taxon>Diversisporales</taxon>
        <taxon>Gigasporaceae</taxon>
        <taxon>Gigaspora</taxon>
    </lineage>
</organism>
<dbReference type="Proteomes" id="UP000789901">
    <property type="component" value="Unassembled WGS sequence"/>
</dbReference>
<proteinExistence type="predicted"/>
<evidence type="ECO:0000313" key="1">
    <source>
        <dbReference type="EMBL" id="CAG8844895.1"/>
    </source>
</evidence>
<evidence type="ECO:0000313" key="2">
    <source>
        <dbReference type="Proteomes" id="UP000789901"/>
    </source>
</evidence>